<feature type="region of interest" description="Disordered" evidence="2">
    <location>
        <begin position="148"/>
        <end position="187"/>
    </location>
</feature>
<dbReference type="PANTHER" id="PTHR46353:SF22">
    <property type="entry name" value="ZINC FINGER PROTEIN 6-LIKE"/>
    <property type="match status" value="1"/>
</dbReference>
<dbReference type="AlphaFoldDB" id="A0A5D2NZP0"/>
<dbReference type="GO" id="GO:0009736">
    <property type="term" value="P:cytokinin-activated signaling pathway"/>
    <property type="evidence" value="ECO:0007669"/>
    <property type="project" value="TreeGrafter"/>
</dbReference>
<dbReference type="Gene3D" id="3.30.160.60">
    <property type="entry name" value="Classic Zinc Finger"/>
    <property type="match status" value="1"/>
</dbReference>
<dbReference type="InterPro" id="IPR013087">
    <property type="entry name" value="Znf_C2H2_type"/>
</dbReference>
<feature type="region of interest" description="Disordered" evidence="2">
    <location>
        <begin position="1"/>
        <end position="27"/>
    </location>
</feature>
<evidence type="ECO:0000313" key="4">
    <source>
        <dbReference type="EMBL" id="TYI09531.1"/>
    </source>
</evidence>
<dbReference type="InterPro" id="IPR044299">
    <property type="entry name" value="GIS3/ZFP5/ZFP6"/>
</dbReference>
<dbReference type="InterPro" id="IPR036236">
    <property type="entry name" value="Znf_C2H2_sf"/>
</dbReference>
<dbReference type="PROSITE" id="PS50157">
    <property type="entry name" value="ZINC_FINGER_C2H2_2"/>
    <property type="match status" value="1"/>
</dbReference>
<gene>
    <name evidence="4" type="ORF">ES332_A09G079800v1</name>
</gene>
<accession>A0A5D2NZP0</accession>
<keyword evidence="5" id="KW-1185">Reference proteome</keyword>
<evidence type="ECO:0000256" key="1">
    <source>
        <dbReference type="PROSITE-ProRule" id="PRU00042"/>
    </source>
</evidence>
<dbReference type="Proteomes" id="UP000322667">
    <property type="component" value="Chromosome A09"/>
</dbReference>
<proteinExistence type="predicted"/>
<dbReference type="GO" id="GO:0010090">
    <property type="term" value="P:trichome morphogenesis"/>
    <property type="evidence" value="ECO:0007669"/>
    <property type="project" value="InterPro"/>
</dbReference>
<keyword evidence="1" id="KW-0479">Metal-binding</keyword>
<organism evidence="4 5">
    <name type="scientific">Gossypium tomentosum</name>
    <name type="common">Hawaiian cotton</name>
    <name type="synonym">Gossypium sandvicense</name>
    <dbReference type="NCBI Taxonomy" id="34277"/>
    <lineage>
        <taxon>Eukaryota</taxon>
        <taxon>Viridiplantae</taxon>
        <taxon>Streptophyta</taxon>
        <taxon>Embryophyta</taxon>
        <taxon>Tracheophyta</taxon>
        <taxon>Spermatophyta</taxon>
        <taxon>Magnoliopsida</taxon>
        <taxon>eudicotyledons</taxon>
        <taxon>Gunneridae</taxon>
        <taxon>Pentapetalae</taxon>
        <taxon>rosids</taxon>
        <taxon>malvids</taxon>
        <taxon>Malvales</taxon>
        <taxon>Malvaceae</taxon>
        <taxon>Malvoideae</taxon>
        <taxon>Gossypium</taxon>
    </lineage>
</organism>
<dbReference type="PANTHER" id="PTHR46353">
    <property type="entry name" value="ZINC FINGER PROTEIN 5"/>
    <property type="match status" value="1"/>
</dbReference>
<dbReference type="SUPFAM" id="SSF57667">
    <property type="entry name" value="beta-beta-alpha zinc fingers"/>
    <property type="match status" value="1"/>
</dbReference>
<evidence type="ECO:0000259" key="3">
    <source>
        <dbReference type="PROSITE" id="PS50157"/>
    </source>
</evidence>
<evidence type="ECO:0000313" key="5">
    <source>
        <dbReference type="Proteomes" id="UP000322667"/>
    </source>
</evidence>
<evidence type="ECO:0000256" key="2">
    <source>
        <dbReference type="SAM" id="MobiDB-lite"/>
    </source>
</evidence>
<name>A0A5D2NZP0_GOSTO</name>
<keyword evidence="1" id="KW-0863">Zinc-finger</keyword>
<feature type="domain" description="C2H2-type" evidence="3">
    <location>
        <begin position="49"/>
        <end position="76"/>
    </location>
</feature>
<dbReference type="GO" id="GO:0000976">
    <property type="term" value="F:transcription cis-regulatory region binding"/>
    <property type="evidence" value="ECO:0007669"/>
    <property type="project" value="TreeGrafter"/>
</dbReference>
<feature type="compositionally biased region" description="Gly residues" evidence="2">
    <location>
        <begin position="149"/>
        <end position="162"/>
    </location>
</feature>
<dbReference type="GO" id="GO:0009740">
    <property type="term" value="P:gibberellic acid mediated signaling pathway"/>
    <property type="evidence" value="ECO:0007669"/>
    <property type="project" value="TreeGrafter"/>
</dbReference>
<sequence length="209" mass="22637">MNSTDNNGDDEPGCGKPSSSTMKLFGFQVGADEEWPPSVQRNVSEYRRFECQFCHRGFANSQALGGHQNAHKRERRAKQGSFFTLHHQQQQQLKQRFLTTGPVISPHSARTRRLAYGRVSTSMASRGGLSAAAPSLPMLTPRGPCPFHVGGGGQGQGQGQGQGPFQVQNHEVGVNLTAGSSSVANEVTEEDNIDLHLRLAPFNDRANGP</sequence>
<dbReference type="GO" id="GO:0005634">
    <property type="term" value="C:nucleus"/>
    <property type="evidence" value="ECO:0007669"/>
    <property type="project" value="TreeGrafter"/>
</dbReference>
<dbReference type="GO" id="GO:0008270">
    <property type="term" value="F:zinc ion binding"/>
    <property type="evidence" value="ECO:0007669"/>
    <property type="project" value="UniProtKB-KW"/>
</dbReference>
<dbReference type="GO" id="GO:0003700">
    <property type="term" value="F:DNA-binding transcription factor activity"/>
    <property type="evidence" value="ECO:0007669"/>
    <property type="project" value="TreeGrafter"/>
</dbReference>
<keyword evidence="1" id="KW-0862">Zinc</keyword>
<dbReference type="PROSITE" id="PS00028">
    <property type="entry name" value="ZINC_FINGER_C2H2_1"/>
    <property type="match status" value="1"/>
</dbReference>
<reference evidence="4 5" key="1">
    <citation type="submission" date="2019-07" db="EMBL/GenBank/DDBJ databases">
        <title>WGS assembly of Gossypium tomentosum.</title>
        <authorList>
            <person name="Chen Z.J."/>
            <person name="Sreedasyam A."/>
            <person name="Ando A."/>
            <person name="Song Q."/>
            <person name="De L."/>
            <person name="Hulse-Kemp A."/>
            <person name="Ding M."/>
            <person name="Ye W."/>
            <person name="Kirkbride R."/>
            <person name="Jenkins J."/>
            <person name="Plott C."/>
            <person name="Lovell J."/>
            <person name="Lin Y.-M."/>
            <person name="Vaughn R."/>
            <person name="Liu B."/>
            <person name="Li W."/>
            <person name="Simpson S."/>
            <person name="Scheffler B."/>
            <person name="Saski C."/>
            <person name="Grover C."/>
            <person name="Hu G."/>
            <person name="Conover J."/>
            <person name="Carlson J."/>
            <person name="Shu S."/>
            <person name="Boston L."/>
            <person name="Williams M."/>
            <person name="Peterson D."/>
            <person name="Mcgee K."/>
            <person name="Jones D."/>
            <person name="Wendel J."/>
            <person name="Stelly D."/>
            <person name="Grimwood J."/>
            <person name="Schmutz J."/>
        </authorList>
    </citation>
    <scope>NUCLEOTIDE SEQUENCE [LARGE SCALE GENOMIC DNA]</scope>
    <source>
        <strain evidence="4">7179.01</strain>
    </source>
</reference>
<dbReference type="EMBL" id="CM017618">
    <property type="protein sequence ID" value="TYI09531.1"/>
    <property type="molecule type" value="Genomic_DNA"/>
</dbReference>
<protein>
    <recommendedName>
        <fullName evidence="3">C2H2-type domain-containing protein</fullName>
    </recommendedName>
</protein>